<dbReference type="PATRIC" id="fig|1330330.3.peg.685"/>
<dbReference type="AlphaFoldDB" id="A0A0G2Z5Z6"/>
<gene>
    <name evidence="8" type="ORF">IX53_03425</name>
</gene>
<dbReference type="InterPro" id="IPR004839">
    <property type="entry name" value="Aminotransferase_I/II_large"/>
</dbReference>
<organism evidence="8 9">
    <name type="scientific">Kosmotoga pacifica</name>
    <dbReference type="NCBI Taxonomy" id="1330330"/>
    <lineage>
        <taxon>Bacteria</taxon>
        <taxon>Thermotogati</taxon>
        <taxon>Thermotogota</taxon>
        <taxon>Thermotogae</taxon>
        <taxon>Kosmotogales</taxon>
        <taxon>Kosmotogaceae</taxon>
        <taxon>Kosmotoga</taxon>
    </lineage>
</organism>
<dbReference type="RefSeq" id="WP_047754165.1">
    <property type="nucleotide sequence ID" value="NZ_CAJUHA010000019.1"/>
</dbReference>
<evidence type="ECO:0000259" key="7">
    <source>
        <dbReference type="Pfam" id="PF00155"/>
    </source>
</evidence>
<dbReference type="InterPro" id="IPR004838">
    <property type="entry name" value="NHTrfase_class1_PyrdxlP-BS"/>
</dbReference>
<dbReference type="CDD" id="cd00609">
    <property type="entry name" value="AAT_like"/>
    <property type="match status" value="1"/>
</dbReference>
<dbReference type="InterPro" id="IPR015422">
    <property type="entry name" value="PyrdxlP-dep_Trfase_small"/>
</dbReference>
<protein>
    <recommendedName>
        <fullName evidence="6">Aminotransferase</fullName>
        <ecNumber evidence="6">2.6.1.-</ecNumber>
    </recommendedName>
</protein>
<evidence type="ECO:0000256" key="5">
    <source>
        <dbReference type="ARBA" id="ARBA00022898"/>
    </source>
</evidence>
<evidence type="ECO:0000256" key="3">
    <source>
        <dbReference type="ARBA" id="ARBA00022576"/>
    </source>
</evidence>
<dbReference type="NCBIfam" id="NF005744">
    <property type="entry name" value="PRK07568.1"/>
    <property type="match status" value="1"/>
</dbReference>
<reference evidence="8 9" key="1">
    <citation type="submission" date="2015-04" db="EMBL/GenBank/DDBJ databases">
        <title>Complete Genome Sequence of Kosmotoga pacifica SLHLJ1.</title>
        <authorList>
            <person name="Jiang L.J."/>
            <person name="Shao Z.Z."/>
            <person name="Jebbar M."/>
        </authorList>
    </citation>
    <scope>NUCLEOTIDE SEQUENCE [LARGE SCALE GENOMIC DNA]</scope>
    <source>
        <strain evidence="8 9">SLHLJ1</strain>
    </source>
</reference>
<dbReference type="Gene3D" id="3.40.640.10">
    <property type="entry name" value="Type I PLP-dependent aspartate aminotransferase-like (Major domain)"/>
    <property type="match status" value="1"/>
</dbReference>
<evidence type="ECO:0000256" key="6">
    <source>
        <dbReference type="RuleBase" id="RU000481"/>
    </source>
</evidence>
<dbReference type="PANTHER" id="PTHR46383">
    <property type="entry name" value="ASPARTATE AMINOTRANSFERASE"/>
    <property type="match status" value="1"/>
</dbReference>
<dbReference type="EC" id="2.6.1.-" evidence="6"/>
<dbReference type="InterPro" id="IPR015424">
    <property type="entry name" value="PyrdxlP-dep_Trfase"/>
</dbReference>
<evidence type="ECO:0000256" key="4">
    <source>
        <dbReference type="ARBA" id="ARBA00022679"/>
    </source>
</evidence>
<dbReference type="GO" id="GO:0030170">
    <property type="term" value="F:pyridoxal phosphate binding"/>
    <property type="evidence" value="ECO:0007669"/>
    <property type="project" value="InterPro"/>
</dbReference>
<keyword evidence="3 6" id="KW-0032">Aminotransferase</keyword>
<dbReference type="SUPFAM" id="SSF53383">
    <property type="entry name" value="PLP-dependent transferases"/>
    <property type="match status" value="1"/>
</dbReference>
<dbReference type="EMBL" id="CP011232">
    <property type="protein sequence ID" value="AKI97030.1"/>
    <property type="molecule type" value="Genomic_DNA"/>
</dbReference>
<sequence>MRISIRAESMPASPIRKLVPYAEAAKKKGIKVYHLNIGQPDIPTPEIFFKYVKEKSESVIAYSHSAGTFELRHAFLNYYSSLGIKLDENEVIVTNGGSEAVIFAMASIADPDDEIVVIEPFYANYKGFASLLNIKLVPVRSEVTNGYRLPPKESFEEVITDKTKAILFSNPTNPTGVVLNREEINTLIQLAEEHDLFLISDEVYREFAFDGRASISLLEYYDSDRVIMTDSLSKRYSACGTRIGVLATRNKAVLDASLKFAQARLSPPTIAQLGAVGLLELGKDYTDKVKEKYQYRRDVVYEELSKIPGIVLTKPEGAFYVSVGLPVDDAESFVKWMLTDFNDLGETVMVAPLSGFYATEGSGKKEIRIAYVLEKEKLRRACELIRKGIEQYNNN</sequence>
<evidence type="ECO:0000313" key="8">
    <source>
        <dbReference type="EMBL" id="AKI97030.1"/>
    </source>
</evidence>
<evidence type="ECO:0000256" key="2">
    <source>
        <dbReference type="ARBA" id="ARBA00007441"/>
    </source>
</evidence>
<keyword evidence="9" id="KW-1185">Reference proteome</keyword>
<feature type="domain" description="Aminotransferase class I/classII large" evidence="7">
    <location>
        <begin position="32"/>
        <end position="384"/>
    </location>
</feature>
<dbReference type="Gene3D" id="3.90.1150.10">
    <property type="entry name" value="Aspartate Aminotransferase, domain 1"/>
    <property type="match status" value="1"/>
</dbReference>
<keyword evidence="4 6" id="KW-0808">Transferase</keyword>
<evidence type="ECO:0000313" key="9">
    <source>
        <dbReference type="Proteomes" id="UP000035159"/>
    </source>
</evidence>
<proteinExistence type="inferred from homology"/>
<dbReference type="Pfam" id="PF00155">
    <property type="entry name" value="Aminotran_1_2"/>
    <property type="match status" value="1"/>
</dbReference>
<dbReference type="OrthoDB" id="9802328at2"/>
<dbReference type="GO" id="GO:0008483">
    <property type="term" value="F:transaminase activity"/>
    <property type="evidence" value="ECO:0007669"/>
    <property type="project" value="UniProtKB-KW"/>
</dbReference>
<comment type="cofactor">
    <cofactor evidence="1 6">
        <name>pyridoxal 5'-phosphate</name>
        <dbReference type="ChEBI" id="CHEBI:597326"/>
    </cofactor>
</comment>
<dbReference type="KEGG" id="kpf:IX53_03425"/>
<dbReference type="STRING" id="1330330.IX53_03425"/>
<dbReference type="InterPro" id="IPR015421">
    <property type="entry name" value="PyrdxlP-dep_Trfase_major"/>
</dbReference>
<dbReference type="InterPro" id="IPR050596">
    <property type="entry name" value="AspAT/PAT-like"/>
</dbReference>
<name>A0A0G2Z5Z6_9BACT</name>
<dbReference type="GO" id="GO:0006520">
    <property type="term" value="P:amino acid metabolic process"/>
    <property type="evidence" value="ECO:0007669"/>
    <property type="project" value="InterPro"/>
</dbReference>
<dbReference type="Proteomes" id="UP000035159">
    <property type="component" value="Chromosome"/>
</dbReference>
<evidence type="ECO:0000256" key="1">
    <source>
        <dbReference type="ARBA" id="ARBA00001933"/>
    </source>
</evidence>
<dbReference type="PANTHER" id="PTHR46383:SF1">
    <property type="entry name" value="ASPARTATE AMINOTRANSFERASE"/>
    <property type="match status" value="1"/>
</dbReference>
<accession>A0A0G2Z5Z6</accession>
<comment type="similarity">
    <text evidence="2 6">Belongs to the class-I pyridoxal-phosphate-dependent aminotransferase family.</text>
</comment>
<dbReference type="PROSITE" id="PS00105">
    <property type="entry name" value="AA_TRANSFER_CLASS_1"/>
    <property type="match status" value="1"/>
</dbReference>
<keyword evidence="5" id="KW-0663">Pyridoxal phosphate</keyword>